<sequence length="380" mass="41254">MLPFINVYDLGAVGNGCADDTDAFKKALSTAEKTGQTIYLAPGTFRVGELEVPPQVCIKADKTWGFRQPHIGKTVLVQRDEKQNCVLNVTHATGSTLCGFSVYGNDIPGGCSGIRSDVIKEKPEDVMWIDTCRVSNFTGCALDISRAFCISIRHSMLAFCEGDGLRFHGWDAFLNDNFFSFNRGWGFAVKGEGASITFLGNRVEWNTTGGISIPVGSHYQLVGNYIDRSGGPALAIGPADETQSPVHTVACTGNIFYRSGRDTDEPVSQVLLQNCAGISFTGNVICCGSDDRLLGRVTPDYGITVRNLCNSVVSQNTLYAGAVVQCVNDLGGHFNTDVSHNPGVALNSEDLQEKTFLNRSHRRLLDVKERYENWKGDAGQ</sequence>
<accession>A0A9D2IYB8</accession>
<dbReference type="InterPro" id="IPR011050">
    <property type="entry name" value="Pectin_lyase_fold/virulence"/>
</dbReference>
<proteinExistence type="predicted"/>
<protein>
    <submittedName>
        <fullName evidence="2">Glycoside hydrolase family 55 protein</fullName>
    </submittedName>
</protein>
<feature type="domain" description="Rhamnogalacturonase A/B/Epimerase-like pectate lyase" evidence="1">
    <location>
        <begin position="4"/>
        <end position="48"/>
    </location>
</feature>
<keyword evidence="2" id="KW-0378">Hydrolase</keyword>
<dbReference type="Gene3D" id="2.160.20.10">
    <property type="entry name" value="Single-stranded right-handed beta-helix, Pectin lyase-like"/>
    <property type="match status" value="1"/>
</dbReference>
<evidence type="ECO:0000259" key="1">
    <source>
        <dbReference type="Pfam" id="PF12708"/>
    </source>
</evidence>
<dbReference type="GO" id="GO:0016787">
    <property type="term" value="F:hydrolase activity"/>
    <property type="evidence" value="ECO:0007669"/>
    <property type="project" value="UniProtKB-KW"/>
</dbReference>
<dbReference type="AlphaFoldDB" id="A0A9D2IYB8"/>
<name>A0A9D2IYB8_9FIRM</name>
<evidence type="ECO:0000313" key="2">
    <source>
        <dbReference type="EMBL" id="HIZ30170.1"/>
    </source>
</evidence>
<reference evidence="2" key="2">
    <citation type="submission" date="2021-04" db="EMBL/GenBank/DDBJ databases">
        <authorList>
            <person name="Gilroy R."/>
        </authorList>
    </citation>
    <scope>NUCLEOTIDE SEQUENCE</scope>
    <source>
        <strain evidence="2">ChiGjej4B4-18154</strain>
    </source>
</reference>
<dbReference type="Proteomes" id="UP000824035">
    <property type="component" value="Unassembled WGS sequence"/>
</dbReference>
<dbReference type="InterPro" id="IPR024535">
    <property type="entry name" value="RHGA/B-epi-like_pectate_lyase"/>
</dbReference>
<dbReference type="SUPFAM" id="SSF51126">
    <property type="entry name" value="Pectin lyase-like"/>
    <property type="match status" value="1"/>
</dbReference>
<reference evidence="2" key="1">
    <citation type="journal article" date="2021" name="PeerJ">
        <title>Extensive microbial diversity within the chicken gut microbiome revealed by metagenomics and culture.</title>
        <authorList>
            <person name="Gilroy R."/>
            <person name="Ravi A."/>
            <person name="Getino M."/>
            <person name="Pursley I."/>
            <person name="Horton D.L."/>
            <person name="Alikhan N.F."/>
            <person name="Baker D."/>
            <person name="Gharbi K."/>
            <person name="Hall N."/>
            <person name="Watson M."/>
            <person name="Adriaenssens E.M."/>
            <person name="Foster-Nyarko E."/>
            <person name="Jarju S."/>
            <person name="Secka A."/>
            <person name="Antonio M."/>
            <person name="Oren A."/>
            <person name="Chaudhuri R.R."/>
            <person name="La Ragione R."/>
            <person name="Hildebrand F."/>
            <person name="Pallen M.J."/>
        </authorList>
    </citation>
    <scope>NUCLEOTIDE SEQUENCE</scope>
    <source>
        <strain evidence="2">ChiGjej4B4-18154</strain>
    </source>
</reference>
<evidence type="ECO:0000313" key="3">
    <source>
        <dbReference type="Proteomes" id="UP000824035"/>
    </source>
</evidence>
<organism evidence="2 3">
    <name type="scientific">Candidatus Allofournierella merdipullorum</name>
    <dbReference type="NCBI Taxonomy" id="2838595"/>
    <lineage>
        <taxon>Bacteria</taxon>
        <taxon>Bacillati</taxon>
        <taxon>Bacillota</taxon>
        <taxon>Clostridia</taxon>
        <taxon>Eubacteriales</taxon>
        <taxon>Oscillospiraceae</taxon>
        <taxon>Allofournierella</taxon>
    </lineage>
</organism>
<dbReference type="Pfam" id="PF12708">
    <property type="entry name" value="Pect-lyase_RHGA_epim"/>
    <property type="match status" value="1"/>
</dbReference>
<comment type="caution">
    <text evidence="2">The sequence shown here is derived from an EMBL/GenBank/DDBJ whole genome shotgun (WGS) entry which is preliminary data.</text>
</comment>
<dbReference type="EMBL" id="DXBV01000025">
    <property type="protein sequence ID" value="HIZ30170.1"/>
    <property type="molecule type" value="Genomic_DNA"/>
</dbReference>
<gene>
    <name evidence="2" type="ORF">H9813_02905</name>
</gene>
<dbReference type="InterPro" id="IPR012334">
    <property type="entry name" value="Pectin_lyas_fold"/>
</dbReference>